<evidence type="ECO:0000313" key="7">
    <source>
        <dbReference type="EMBL" id="MFN6544855.1"/>
    </source>
</evidence>
<comment type="caution">
    <text evidence="7">The sequence shown here is derived from an EMBL/GenBank/DDBJ whole genome shotgun (WGS) entry which is preliminary data.</text>
</comment>
<dbReference type="InterPro" id="IPR009057">
    <property type="entry name" value="Homeodomain-like_sf"/>
</dbReference>
<keyword evidence="2 4" id="KW-0238">DNA-binding</keyword>
<organism evidence="7 8">
    <name type="scientific">Mycolicibacterium nivoides</name>
    <dbReference type="NCBI Taxonomy" id="2487344"/>
    <lineage>
        <taxon>Bacteria</taxon>
        <taxon>Bacillati</taxon>
        <taxon>Actinomycetota</taxon>
        <taxon>Actinomycetes</taxon>
        <taxon>Mycobacteriales</taxon>
        <taxon>Mycobacteriaceae</taxon>
        <taxon>Mycolicibacterium</taxon>
    </lineage>
</organism>
<dbReference type="SUPFAM" id="SSF46689">
    <property type="entry name" value="Homeodomain-like"/>
    <property type="match status" value="1"/>
</dbReference>
<dbReference type="Proteomes" id="UP001635816">
    <property type="component" value="Unassembled WGS sequence"/>
</dbReference>
<dbReference type="EMBL" id="JBKBDD010000005">
    <property type="protein sequence ID" value="MFN6544855.1"/>
    <property type="molecule type" value="Genomic_DNA"/>
</dbReference>
<dbReference type="PANTHER" id="PTHR30055:SF234">
    <property type="entry name" value="HTH-TYPE TRANSCRIPTIONAL REGULATOR BETI"/>
    <property type="match status" value="1"/>
</dbReference>
<feature type="domain" description="HTH tetR-type" evidence="6">
    <location>
        <begin position="31"/>
        <end position="91"/>
    </location>
</feature>
<dbReference type="RefSeq" id="WP_234927348.1">
    <property type="nucleotide sequence ID" value="NZ_CP034072.1"/>
</dbReference>
<sequence>MSTLISEVNTMPEATRQRTGRSTGRRTRNMHDKQQRIFAAARSLFEAHGFEAVTVAQIADTADVAAGTLFRYASSKAELLLMVYNDQFRQAIETGMRNAADIDDPSAAVFAMVAPVITEAARQPDNATAYQRELLFGAPTERFRAEGLAHVKRLEDAIAARLTHCRAADPATDTELQANADRAARSVFAALHLLVVQPSTGMKWGADGAHELLQQINQIVLGFLASTTPREGETS</sequence>
<accession>A0ABW9LBB6</accession>
<evidence type="ECO:0000256" key="3">
    <source>
        <dbReference type="ARBA" id="ARBA00023163"/>
    </source>
</evidence>
<feature type="region of interest" description="Disordered" evidence="5">
    <location>
        <begin position="1"/>
        <end position="30"/>
    </location>
</feature>
<dbReference type="Gene3D" id="1.10.357.10">
    <property type="entry name" value="Tetracycline Repressor, domain 2"/>
    <property type="match status" value="1"/>
</dbReference>
<proteinExistence type="predicted"/>
<keyword evidence="8" id="KW-1185">Reference proteome</keyword>
<reference evidence="7 8" key="1">
    <citation type="submission" date="2024-12" db="EMBL/GenBank/DDBJ databases">
        <title>The coexistence of Mycolicibacterium septicum and Mycolicibacterium nivoides in clinical samples.</title>
        <authorList>
            <person name="Wang C."/>
            <person name="Feng Y."/>
            <person name="Zong Z."/>
        </authorList>
    </citation>
    <scope>NUCLEOTIDE SEQUENCE [LARGE SCALE GENOMIC DNA]</scope>
    <source>
        <strain evidence="7 8">120309</strain>
    </source>
</reference>
<dbReference type="PROSITE" id="PS50977">
    <property type="entry name" value="HTH_TETR_2"/>
    <property type="match status" value="1"/>
</dbReference>
<name>A0ABW9LBB6_9MYCO</name>
<keyword evidence="3" id="KW-0804">Transcription</keyword>
<dbReference type="Pfam" id="PF00440">
    <property type="entry name" value="TetR_N"/>
    <property type="match status" value="1"/>
</dbReference>
<keyword evidence="1" id="KW-0805">Transcription regulation</keyword>
<evidence type="ECO:0000256" key="2">
    <source>
        <dbReference type="ARBA" id="ARBA00023125"/>
    </source>
</evidence>
<protein>
    <submittedName>
        <fullName evidence="7">TetR/AcrR family transcriptional regulator</fullName>
    </submittedName>
</protein>
<gene>
    <name evidence="7" type="ORF">ACK4CT_16810</name>
</gene>
<evidence type="ECO:0000313" key="8">
    <source>
        <dbReference type="Proteomes" id="UP001635816"/>
    </source>
</evidence>
<dbReference type="PRINTS" id="PR00455">
    <property type="entry name" value="HTHTETR"/>
</dbReference>
<dbReference type="InterPro" id="IPR050109">
    <property type="entry name" value="HTH-type_TetR-like_transc_reg"/>
</dbReference>
<dbReference type="GeneID" id="300560135"/>
<feature type="DNA-binding region" description="H-T-H motif" evidence="4">
    <location>
        <begin position="54"/>
        <end position="73"/>
    </location>
</feature>
<evidence type="ECO:0000256" key="4">
    <source>
        <dbReference type="PROSITE-ProRule" id="PRU00335"/>
    </source>
</evidence>
<evidence type="ECO:0000256" key="1">
    <source>
        <dbReference type="ARBA" id="ARBA00023015"/>
    </source>
</evidence>
<evidence type="ECO:0000256" key="5">
    <source>
        <dbReference type="SAM" id="MobiDB-lite"/>
    </source>
</evidence>
<evidence type="ECO:0000259" key="6">
    <source>
        <dbReference type="PROSITE" id="PS50977"/>
    </source>
</evidence>
<dbReference type="PANTHER" id="PTHR30055">
    <property type="entry name" value="HTH-TYPE TRANSCRIPTIONAL REGULATOR RUTR"/>
    <property type="match status" value="1"/>
</dbReference>
<dbReference type="InterPro" id="IPR001647">
    <property type="entry name" value="HTH_TetR"/>
</dbReference>